<keyword evidence="2" id="KW-0732">Signal</keyword>
<gene>
    <name evidence="3" type="ORF">K493DRAFT_306427</name>
</gene>
<evidence type="ECO:0000256" key="2">
    <source>
        <dbReference type="SAM" id="SignalP"/>
    </source>
</evidence>
<protein>
    <submittedName>
        <fullName evidence="3">Uncharacterized protein</fullName>
    </submittedName>
</protein>
<name>A0A1Y1XSC3_9FUNG</name>
<sequence>MVAVLLLYHWGGLTGNSTHLHWVGMRNDIGQGSGSGLFTVTVTGTSTVTGTGTGTAMDVGMVMEVDIAKDVRTGASVIRNCEVGSVPNARKEDEAGALAETGSGLAWRARIDIWGPNPDLSQQSRLADCPPVRQASPPRRIEWFLLTNPTDSVSHDPHLPHSPGYQPPRWRLGARMTSRLQMKLPDTSGSPTIRLASITHRDQADPCSHQKARETGSGDWRARSAQKRSRSPATGIR</sequence>
<feature type="chain" id="PRO_5012801920" evidence="2">
    <location>
        <begin position="16"/>
        <end position="237"/>
    </location>
</feature>
<evidence type="ECO:0000256" key="1">
    <source>
        <dbReference type="SAM" id="MobiDB-lite"/>
    </source>
</evidence>
<feature type="compositionally biased region" description="Basic and acidic residues" evidence="1">
    <location>
        <begin position="211"/>
        <end position="222"/>
    </location>
</feature>
<dbReference type="InParanoid" id="A0A1Y1XSC3"/>
<evidence type="ECO:0000313" key="3">
    <source>
        <dbReference type="EMBL" id="ORX88657.1"/>
    </source>
</evidence>
<keyword evidence="4" id="KW-1185">Reference proteome</keyword>
<organism evidence="3 4">
    <name type="scientific">Basidiobolus meristosporus CBS 931.73</name>
    <dbReference type="NCBI Taxonomy" id="1314790"/>
    <lineage>
        <taxon>Eukaryota</taxon>
        <taxon>Fungi</taxon>
        <taxon>Fungi incertae sedis</taxon>
        <taxon>Zoopagomycota</taxon>
        <taxon>Entomophthoromycotina</taxon>
        <taxon>Basidiobolomycetes</taxon>
        <taxon>Basidiobolales</taxon>
        <taxon>Basidiobolaceae</taxon>
        <taxon>Basidiobolus</taxon>
    </lineage>
</organism>
<dbReference type="EMBL" id="MCFE01000511">
    <property type="protein sequence ID" value="ORX88657.1"/>
    <property type="molecule type" value="Genomic_DNA"/>
</dbReference>
<reference evidence="3 4" key="1">
    <citation type="submission" date="2016-07" db="EMBL/GenBank/DDBJ databases">
        <title>Pervasive Adenine N6-methylation of Active Genes in Fungi.</title>
        <authorList>
            <consortium name="DOE Joint Genome Institute"/>
            <person name="Mondo S.J."/>
            <person name="Dannebaum R.O."/>
            <person name="Kuo R.C."/>
            <person name="Labutti K."/>
            <person name="Haridas S."/>
            <person name="Kuo A."/>
            <person name="Salamov A."/>
            <person name="Ahrendt S.R."/>
            <person name="Lipzen A."/>
            <person name="Sullivan W."/>
            <person name="Andreopoulos W.B."/>
            <person name="Clum A."/>
            <person name="Lindquist E."/>
            <person name="Daum C."/>
            <person name="Ramamoorthy G.K."/>
            <person name="Gryganskyi A."/>
            <person name="Culley D."/>
            <person name="Magnuson J.K."/>
            <person name="James T.Y."/>
            <person name="O'Malley M.A."/>
            <person name="Stajich J.E."/>
            <person name="Spatafora J.W."/>
            <person name="Visel A."/>
            <person name="Grigoriev I.V."/>
        </authorList>
    </citation>
    <scope>NUCLEOTIDE SEQUENCE [LARGE SCALE GENOMIC DNA]</scope>
    <source>
        <strain evidence="3 4">CBS 931.73</strain>
    </source>
</reference>
<accession>A0A1Y1XSC3</accession>
<proteinExistence type="predicted"/>
<evidence type="ECO:0000313" key="4">
    <source>
        <dbReference type="Proteomes" id="UP000193498"/>
    </source>
</evidence>
<feature type="region of interest" description="Disordered" evidence="1">
    <location>
        <begin position="199"/>
        <end position="237"/>
    </location>
</feature>
<comment type="caution">
    <text evidence="3">The sequence shown here is derived from an EMBL/GenBank/DDBJ whole genome shotgun (WGS) entry which is preliminary data.</text>
</comment>
<dbReference type="AlphaFoldDB" id="A0A1Y1XSC3"/>
<dbReference type="Proteomes" id="UP000193498">
    <property type="component" value="Unassembled WGS sequence"/>
</dbReference>
<feature type="signal peptide" evidence="2">
    <location>
        <begin position="1"/>
        <end position="15"/>
    </location>
</feature>